<name>A0A0R3W1D3_TAEAS</name>
<dbReference type="Proteomes" id="UP000282613">
    <property type="component" value="Unassembled WGS sequence"/>
</dbReference>
<dbReference type="OrthoDB" id="10631199at2759"/>
<dbReference type="SUPFAM" id="SSF57302">
    <property type="entry name" value="Snake toxin-like"/>
    <property type="match status" value="1"/>
</dbReference>
<evidence type="ECO:0000313" key="4">
    <source>
        <dbReference type="WBParaSite" id="TASK_0000353701-mRNA-1"/>
    </source>
</evidence>
<feature type="signal peptide" evidence="1">
    <location>
        <begin position="1"/>
        <end position="19"/>
    </location>
</feature>
<evidence type="ECO:0000313" key="2">
    <source>
        <dbReference type="EMBL" id="VDK31958.1"/>
    </source>
</evidence>
<reference evidence="4" key="1">
    <citation type="submission" date="2017-02" db="UniProtKB">
        <authorList>
            <consortium name="WormBaseParasite"/>
        </authorList>
    </citation>
    <scope>IDENTIFICATION</scope>
</reference>
<reference evidence="2 3" key="2">
    <citation type="submission" date="2018-11" db="EMBL/GenBank/DDBJ databases">
        <authorList>
            <consortium name="Pathogen Informatics"/>
        </authorList>
    </citation>
    <scope>NUCLEOTIDE SEQUENCE [LARGE SCALE GENOMIC DNA]</scope>
</reference>
<dbReference type="AlphaFoldDB" id="A0A0R3W1D3"/>
<evidence type="ECO:0000256" key="1">
    <source>
        <dbReference type="SAM" id="SignalP"/>
    </source>
</evidence>
<sequence length="156" mass="17182">MRQGVLLILLLLGAANLHAKLDELEPTFRYFLILEETTLREFLAREGDVSELMADVSEGIDPPEYIDGLICYTCHDCEHVMEIGESPAICNECFEKILDGGQIVRGCNVESHTVCTTDANEIIRCCKTDYCNGAGKLHVLSACLLVLGLTVAKSFL</sequence>
<keyword evidence="3" id="KW-1185">Reference proteome</keyword>
<gene>
    <name evidence="2" type="ORF">TASK_LOCUS3538</name>
</gene>
<accession>A0A0R3W1D3</accession>
<protein>
    <submittedName>
        <fullName evidence="4">Conserved secreted protein</fullName>
    </submittedName>
</protein>
<evidence type="ECO:0000313" key="3">
    <source>
        <dbReference type="Proteomes" id="UP000282613"/>
    </source>
</evidence>
<proteinExistence type="predicted"/>
<dbReference type="EMBL" id="UYRS01018302">
    <property type="protein sequence ID" value="VDK31958.1"/>
    <property type="molecule type" value="Genomic_DNA"/>
</dbReference>
<organism evidence="4">
    <name type="scientific">Taenia asiatica</name>
    <name type="common">Asian tapeworm</name>
    <dbReference type="NCBI Taxonomy" id="60517"/>
    <lineage>
        <taxon>Eukaryota</taxon>
        <taxon>Metazoa</taxon>
        <taxon>Spiralia</taxon>
        <taxon>Lophotrochozoa</taxon>
        <taxon>Platyhelminthes</taxon>
        <taxon>Cestoda</taxon>
        <taxon>Eucestoda</taxon>
        <taxon>Cyclophyllidea</taxon>
        <taxon>Taeniidae</taxon>
        <taxon>Taenia</taxon>
    </lineage>
</organism>
<feature type="chain" id="PRO_5043132539" evidence="1">
    <location>
        <begin position="20"/>
        <end position="156"/>
    </location>
</feature>
<dbReference type="WBParaSite" id="TASK_0000353701-mRNA-1">
    <property type="protein sequence ID" value="TASK_0000353701-mRNA-1"/>
    <property type="gene ID" value="TASK_0000353701"/>
</dbReference>
<dbReference type="InterPro" id="IPR045860">
    <property type="entry name" value="Snake_toxin-like_sf"/>
</dbReference>
<keyword evidence="1" id="KW-0732">Signal</keyword>